<feature type="non-terminal residue" evidence="4">
    <location>
        <position position="545"/>
    </location>
</feature>
<dbReference type="AlphaFoldDB" id="A0A7J6RVR4"/>
<feature type="transmembrane region" description="Helical" evidence="2">
    <location>
        <begin position="304"/>
        <end position="333"/>
    </location>
</feature>
<dbReference type="Proteomes" id="UP000574390">
    <property type="component" value="Unassembled WGS sequence"/>
</dbReference>
<reference evidence="4 5" key="1">
    <citation type="submission" date="2020-04" db="EMBL/GenBank/DDBJ databases">
        <title>Perkinsus olseni comparative genomics.</title>
        <authorList>
            <person name="Bogema D.R."/>
        </authorList>
    </citation>
    <scope>NUCLEOTIDE SEQUENCE [LARGE SCALE GENOMIC DNA]</scope>
    <source>
        <strain evidence="4">ATCC PRA-205</strain>
    </source>
</reference>
<organism evidence="4 5">
    <name type="scientific">Perkinsus olseni</name>
    <name type="common">Perkinsus atlanticus</name>
    <dbReference type="NCBI Taxonomy" id="32597"/>
    <lineage>
        <taxon>Eukaryota</taxon>
        <taxon>Sar</taxon>
        <taxon>Alveolata</taxon>
        <taxon>Perkinsozoa</taxon>
        <taxon>Perkinsea</taxon>
        <taxon>Perkinsida</taxon>
        <taxon>Perkinsidae</taxon>
        <taxon>Perkinsus</taxon>
    </lineage>
</organism>
<protein>
    <recommendedName>
        <fullName evidence="3">GPAT/DHAPAT C-terminal domain-containing protein</fullName>
    </recommendedName>
</protein>
<evidence type="ECO:0000313" key="4">
    <source>
        <dbReference type="EMBL" id="KAF4724777.1"/>
    </source>
</evidence>
<evidence type="ECO:0000313" key="5">
    <source>
        <dbReference type="Proteomes" id="UP000574390"/>
    </source>
</evidence>
<feature type="region of interest" description="Disordered" evidence="1">
    <location>
        <begin position="205"/>
        <end position="229"/>
    </location>
</feature>
<evidence type="ECO:0000256" key="1">
    <source>
        <dbReference type="SAM" id="MobiDB-lite"/>
    </source>
</evidence>
<keyword evidence="2" id="KW-1133">Transmembrane helix</keyword>
<name>A0A7J6RVR4_PEROL</name>
<comment type="caution">
    <text evidence="4">The sequence shown here is derived from an EMBL/GenBank/DDBJ whole genome shotgun (WGS) entry which is preliminary data.</text>
</comment>
<feature type="domain" description="GPAT/DHAPAT C-terminal" evidence="3">
    <location>
        <begin position="82"/>
        <end position="176"/>
    </location>
</feature>
<dbReference type="Pfam" id="PF19277">
    <property type="entry name" value="GPAT_C"/>
    <property type="match status" value="1"/>
</dbReference>
<gene>
    <name evidence="4" type="ORF">FOZ62_032476</name>
</gene>
<proteinExistence type="predicted"/>
<keyword evidence="2" id="KW-0472">Membrane</keyword>
<accession>A0A7J6RVR4</accession>
<evidence type="ECO:0000259" key="3">
    <source>
        <dbReference type="Pfam" id="PF19277"/>
    </source>
</evidence>
<sequence length="545" mass="60642">TSSAVSRVASLYVDHVVISAPEEETGEVKYSVCPANPLFATLLLSYYRNLLIYHLGHEACLVLAAGDSTKLSFLRTDLLLECIPAQQQQVPEDCDRELNDFAVSLIGPVVECWWVVALAACTYPSLTTTATELVSRASGLAKEMYEEGRCAYLEACSFDFAKKAVRGMEKRGCITVKGRTVHITVEKMQELLALLESIKESPALPQGKALSNSSEVSSGGVEERQQPAQRGLFTQLRDMTLVKPLGRFNGTSRMRSVVLPPMPISPGLFRLRQKGRYGIDYTSEHERTPSPSSIRIKVRSPRSILRGTFCIIMILMVASVNLFAFLNLAILVWEDCIIEWCVSRWKVELRGLDLGPAPSWLDDPPSDFDHLPPGADEYANFSLDLSIKNNPKWLHVEILDLQVGFHGGTLVILFPSNVTLSRTSDVSITKRVRFDNFNELLYLCLNHVSWGEGPLITIIYFEAKFSFLGRTSRAVPMTTQVPFYGVKGVNRASRLSVTGRRIAQGCAELYDERRQAERSLAVSEYGKVVICDETSFWNTIVPLGA</sequence>
<dbReference type="InterPro" id="IPR045520">
    <property type="entry name" value="GPAT/DHAPAT_C"/>
</dbReference>
<evidence type="ECO:0000256" key="2">
    <source>
        <dbReference type="SAM" id="Phobius"/>
    </source>
</evidence>
<keyword evidence="2" id="KW-0812">Transmembrane</keyword>
<dbReference type="EMBL" id="JABANM010019265">
    <property type="protein sequence ID" value="KAF4724777.1"/>
    <property type="molecule type" value="Genomic_DNA"/>
</dbReference>